<dbReference type="Proteomes" id="UP000460287">
    <property type="component" value="Unassembled WGS sequence"/>
</dbReference>
<name>A0A7X2T180_9CLOT</name>
<sequence>MNPFELVNLIQSKMQNPVFARQFNNLISQLESIPGLKQEVMRIASINDERKRQRAIERLPDQAKAIVGQIFALLNS</sequence>
<dbReference type="AlphaFoldDB" id="A0A7X2T180"/>
<organism evidence="1 2">
    <name type="scientific">Inconstantimicrobium porci</name>
    <dbReference type="NCBI Taxonomy" id="2652291"/>
    <lineage>
        <taxon>Bacteria</taxon>
        <taxon>Bacillati</taxon>
        <taxon>Bacillota</taxon>
        <taxon>Clostridia</taxon>
        <taxon>Eubacteriales</taxon>
        <taxon>Clostridiaceae</taxon>
        <taxon>Inconstantimicrobium</taxon>
    </lineage>
</organism>
<evidence type="ECO:0000313" key="2">
    <source>
        <dbReference type="Proteomes" id="UP000460287"/>
    </source>
</evidence>
<evidence type="ECO:0000313" key="1">
    <source>
        <dbReference type="EMBL" id="MSR91319.1"/>
    </source>
</evidence>
<protein>
    <submittedName>
        <fullName evidence="1">Uncharacterized protein</fullName>
    </submittedName>
</protein>
<dbReference type="EMBL" id="VULX01000009">
    <property type="protein sequence ID" value="MSR91319.1"/>
    <property type="molecule type" value="Genomic_DNA"/>
</dbReference>
<accession>A0A7X2T180</accession>
<proteinExistence type="predicted"/>
<dbReference type="RefSeq" id="WP_154531210.1">
    <property type="nucleotide sequence ID" value="NZ_JAQXTV010000081.1"/>
</dbReference>
<reference evidence="1 2" key="1">
    <citation type="submission" date="2019-08" db="EMBL/GenBank/DDBJ databases">
        <title>In-depth cultivation of the pig gut microbiome towards novel bacterial diversity and tailored functional studies.</title>
        <authorList>
            <person name="Wylensek D."/>
            <person name="Hitch T.C.A."/>
            <person name="Clavel T."/>
        </authorList>
    </citation>
    <scope>NUCLEOTIDE SEQUENCE [LARGE SCALE GENOMIC DNA]</scope>
    <source>
        <strain evidence="1 2">WCA-383-APC-5B</strain>
    </source>
</reference>
<gene>
    <name evidence="1" type="ORF">FYJ33_07805</name>
</gene>
<comment type="caution">
    <text evidence="1">The sequence shown here is derived from an EMBL/GenBank/DDBJ whole genome shotgun (WGS) entry which is preliminary data.</text>
</comment>
<keyword evidence="2" id="KW-1185">Reference proteome</keyword>